<feature type="domain" description="NAD-dependent epimerase/dehydratase" evidence="3">
    <location>
        <begin position="6"/>
        <end position="232"/>
    </location>
</feature>
<evidence type="ECO:0000256" key="2">
    <source>
        <dbReference type="ARBA" id="ARBA00007637"/>
    </source>
</evidence>
<dbReference type="RefSeq" id="WP_161983862.1">
    <property type="nucleotide sequence ID" value="NZ_BEZX01000023.1"/>
</dbReference>
<dbReference type="Pfam" id="PF01370">
    <property type="entry name" value="Epimerase"/>
    <property type="match status" value="1"/>
</dbReference>
<organism evidence="4">
    <name type="scientific">Escherichia albertii</name>
    <dbReference type="NCBI Taxonomy" id="208962"/>
    <lineage>
        <taxon>Bacteria</taxon>
        <taxon>Pseudomonadati</taxon>
        <taxon>Pseudomonadota</taxon>
        <taxon>Gammaproteobacteria</taxon>
        <taxon>Enterobacterales</taxon>
        <taxon>Enterobacteriaceae</taxon>
        <taxon>Escherichia</taxon>
    </lineage>
</organism>
<comment type="similarity">
    <text evidence="2">Belongs to the NAD(P)-dependent epimerase/dehydratase family.</text>
</comment>
<sequence>MKDVTIMVLGAGGFIGSHLCNLCIQNSATVYALGRNLDNVKVVNERLIKLNSNEITEKTLSGVPQPDYVYFLIGAASVAKSIEAPLYDFNQSIPPLLLVLEKLRKEWLGTRFIFISSAAVYGENASESTSIHSFLMPLSPYGLNKKISETYVQYYMKHYGINAKIIRPFSVYGPGLKKQLIWDVLSKIKNKQHHYFGSGNEMRDWIYIDDFISVLCNYVNNYNLMSDLINVGSGVPVKVKDIIGQLYALTDSFETPSFSDGGKEGDPKHLVSSYEEQDFLREFLNTPLELGLKKTVDWFNKIQEVQC</sequence>
<dbReference type="SUPFAM" id="SSF51735">
    <property type="entry name" value="NAD(P)-binding Rossmann-fold domains"/>
    <property type="match status" value="1"/>
</dbReference>
<name>A0A5A4U4B0_ESCAL</name>
<evidence type="ECO:0000259" key="3">
    <source>
        <dbReference type="Pfam" id="PF01370"/>
    </source>
</evidence>
<dbReference type="InterPro" id="IPR001509">
    <property type="entry name" value="Epimerase_deHydtase"/>
</dbReference>
<protein>
    <submittedName>
        <fullName evidence="4">GDP-6-deoxy-D-mannose reductase</fullName>
    </submittedName>
</protein>
<dbReference type="Gene3D" id="3.90.25.10">
    <property type="entry name" value="UDP-galactose 4-epimerase, domain 1"/>
    <property type="match status" value="1"/>
</dbReference>
<dbReference type="AlphaFoldDB" id="A0A5A4U4B0"/>
<gene>
    <name evidence="4" type="primary">rmd</name>
</gene>
<evidence type="ECO:0000313" key="4">
    <source>
        <dbReference type="EMBL" id="BBM62765.1"/>
    </source>
</evidence>
<dbReference type="EMBL" id="LC494335">
    <property type="protein sequence ID" value="BBM62765.1"/>
    <property type="molecule type" value="Genomic_DNA"/>
</dbReference>
<dbReference type="PANTHER" id="PTHR43000">
    <property type="entry name" value="DTDP-D-GLUCOSE 4,6-DEHYDRATASE-RELATED"/>
    <property type="match status" value="1"/>
</dbReference>
<dbReference type="InterPro" id="IPR036291">
    <property type="entry name" value="NAD(P)-bd_dom_sf"/>
</dbReference>
<proteinExistence type="inferred from homology"/>
<evidence type="ECO:0000256" key="1">
    <source>
        <dbReference type="ARBA" id="ARBA00005125"/>
    </source>
</evidence>
<accession>A0A5A4U4B0</accession>
<comment type="pathway">
    <text evidence="1">Bacterial outer membrane biogenesis; LPS O-antigen biosynthesis.</text>
</comment>
<dbReference type="Gene3D" id="3.40.50.720">
    <property type="entry name" value="NAD(P)-binding Rossmann-like Domain"/>
    <property type="match status" value="1"/>
</dbReference>
<reference evidence="4" key="1">
    <citation type="submission" date="2019-07" db="EMBL/GenBank/DDBJ databases">
        <title>Overview of O-antigen diversity of Escherichia albertii, an emerging enteropathogen; genetic structure, serology, and development of O-genotyping method.</title>
        <authorList>
            <person name="Ooka T."/>
            <person name="Seto K."/>
            <person name="Ogura Y."/>
            <person name="Iguchi A."/>
            <person name="Imura N."/>
            <person name="Honda M."/>
            <person name="Etoh Y."/>
            <person name="Ikeda T."/>
            <person name="Sugitani W."/>
            <person name="Konno T."/>
            <person name="Kawano K."/>
            <person name="Kudo Y."/>
            <person name="Murakami K."/>
            <person name="Hayashi T."/>
            <person name="Nishi J."/>
        </authorList>
    </citation>
    <scope>NUCLEOTIDE SEQUENCE</scope>
    <source>
        <strain evidence="4">FCI-EC468</strain>
    </source>
</reference>